<organism evidence="3 4">
    <name type="scientific">Candidatus Dormiibacter inghamiae</name>
    <dbReference type="NCBI Taxonomy" id="3127013"/>
    <lineage>
        <taxon>Bacteria</taxon>
        <taxon>Bacillati</taxon>
        <taxon>Candidatus Dormiibacterota</taxon>
        <taxon>Candidatus Dormibacteria</taxon>
        <taxon>Candidatus Dormibacterales</taxon>
        <taxon>Candidatus Dormibacteraceae</taxon>
        <taxon>Candidatus Dormiibacter</taxon>
    </lineage>
</organism>
<evidence type="ECO:0000256" key="1">
    <source>
        <dbReference type="SAM" id="MobiDB-lite"/>
    </source>
</evidence>
<sequence length="55" mass="5364">MVAGGNGAGKSTLMRLLSQVERPNEGTGSTESGGVSGFGCGSSPLGLLGFMKSST</sequence>
<feature type="domain" description="ABC transporter" evidence="2">
    <location>
        <begin position="2"/>
        <end position="27"/>
    </location>
</feature>
<reference evidence="3 4" key="1">
    <citation type="submission" date="2020-10" db="EMBL/GenBank/DDBJ databases">
        <title>Ca. Dormibacterota MAGs.</title>
        <authorList>
            <person name="Montgomery K."/>
        </authorList>
    </citation>
    <scope>NUCLEOTIDE SEQUENCE [LARGE SCALE GENOMIC DNA]</scope>
    <source>
        <strain evidence="3">SC8811_S16_3</strain>
    </source>
</reference>
<evidence type="ECO:0000313" key="3">
    <source>
        <dbReference type="EMBL" id="MBJ7602051.1"/>
    </source>
</evidence>
<dbReference type="GO" id="GO:0016887">
    <property type="term" value="F:ATP hydrolysis activity"/>
    <property type="evidence" value="ECO:0007669"/>
    <property type="project" value="InterPro"/>
</dbReference>
<dbReference type="SUPFAM" id="SSF52540">
    <property type="entry name" value="P-loop containing nucleoside triphosphate hydrolases"/>
    <property type="match status" value="1"/>
</dbReference>
<dbReference type="AlphaFoldDB" id="A0A934K5G7"/>
<feature type="region of interest" description="Disordered" evidence="1">
    <location>
        <begin position="21"/>
        <end position="41"/>
    </location>
</feature>
<evidence type="ECO:0000259" key="2">
    <source>
        <dbReference type="Pfam" id="PF00005"/>
    </source>
</evidence>
<comment type="caution">
    <text evidence="3">The sequence shown here is derived from an EMBL/GenBank/DDBJ whole genome shotgun (WGS) entry which is preliminary data.</text>
</comment>
<protein>
    <submittedName>
        <fullName evidence="3">ATP-binding cassette domain-containing protein</fullName>
    </submittedName>
</protein>
<dbReference type="EMBL" id="JAEKNQ010000013">
    <property type="protein sequence ID" value="MBJ7602051.1"/>
    <property type="molecule type" value="Genomic_DNA"/>
</dbReference>
<name>A0A934K5G7_9BACT</name>
<gene>
    <name evidence="3" type="ORF">JF888_02465</name>
</gene>
<dbReference type="InterPro" id="IPR003439">
    <property type="entry name" value="ABC_transporter-like_ATP-bd"/>
</dbReference>
<keyword evidence="3" id="KW-0547">Nucleotide-binding</keyword>
<dbReference type="GO" id="GO:0005524">
    <property type="term" value="F:ATP binding"/>
    <property type="evidence" value="ECO:0007669"/>
    <property type="project" value="UniProtKB-KW"/>
</dbReference>
<accession>A0A934K5G7</accession>
<dbReference type="Gene3D" id="3.40.50.300">
    <property type="entry name" value="P-loop containing nucleotide triphosphate hydrolases"/>
    <property type="match status" value="1"/>
</dbReference>
<dbReference type="InterPro" id="IPR027417">
    <property type="entry name" value="P-loop_NTPase"/>
</dbReference>
<keyword evidence="3" id="KW-0067">ATP-binding</keyword>
<evidence type="ECO:0000313" key="4">
    <source>
        <dbReference type="Proteomes" id="UP000620075"/>
    </source>
</evidence>
<dbReference type="Proteomes" id="UP000620075">
    <property type="component" value="Unassembled WGS sequence"/>
</dbReference>
<dbReference type="Pfam" id="PF00005">
    <property type="entry name" value="ABC_tran"/>
    <property type="match status" value="1"/>
</dbReference>
<proteinExistence type="predicted"/>